<dbReference type="AlphaFoldDB" id="A0A1B9H399"/>
<feature type="chain" id="PRO_5008627585" description="WSC domain-containing protein" evidence="1">
    <location>
        <begin position="20"/>
        <end position="214"/>
    </location>
</feature>
<name>A0A1B9H399_9TREE</name>
<accession>A0A1B9H399</accession>
<evidence type="ECO:0000256" key="1">
    <source>
        <dbReference type="SAM" id="SignalP"/>
    </source>
</evidence>
<keyword evidence="1" id="KW-0732">Signal</keyword>
<evidence type="ECO:0008006" key="4">
    <source>
        <dbReference type="Google" id="ProtNLM"/>
    </source>
</evidence>
<proteinExistence type="predicted"/>
<evidence type="ECO:0000313" key="3">
    <source>
        <dbReference type="Proteomes" id="UP000092666"/>
    </source>
</evidence>
<feature type="signal peptide" evidence="1">
    <location>
        <begin position="1"/>
        <end position="19"/>
    </location>
</feature>
<reference evidence="3" key="2">
    <citation type="submission" date="2013-12" db="EMBL/GenBank/DDBJ databases">
        <title>Evolution of pathogenesis and genome organization in the Tremellales.</title>
        <authorList>
            <person name="Cuomo C."/>
            <person name="Litvintseva A."/>
            <person name="Heitman J."/>
            <person name="Chen Y."/>
            <person name="Sun S."/>
            <person name="Springer D."/>
            <person name="Dromer F."/>
            <person name="Young S."/>
            <person name="Zeng Q."/>
            <person name="Chapman S."/>
            <person name="Gujja S."/>
            <person name="Saif S."/>
            <person name="Birren B."/>
        </authorList>
    </citation>
    <scope>NUCLEOTIDE SEQUENCE [LARGE SCALE GENOMIC DNA]</scope>
    <source>
        <strain evidence="3">BCC8398</strain>
    </source>
</reference>
<dbReference type="EMBL" id="KV700122">
    <property type="protein sequence ID" value="OCF37748.1"/>
    <property type="molecule type" value="Genomic_DNA"/>
</dbReference>
<organism evidence="2 3">
    <name type="scientific">Kwoniella heveanensis BCC8398</name>
    <dbReference type="NCBI Taxonomy" id="1296120"/>
    <lineage>
        <taxon>Eukaryota</taxon>
        <taxon>Fungi</taxon>
        <taxon>Dikarya</taxon>
        <taxon>Basidiomycota</taxon>
        <taxon>Agaricomycotina</taxon>
        <taxon>Tremellomycetes</taxon>
        <taxon>Tremellales</taxon>
        <taxon>Cryptococcaceae</taxon>
        <taxon>Kwoniella</taxon>
    </lineage>
</organism>
<dbReference type="Proteomes" id="UP000092666">
    <property type="component" value="Unassembled WGS sequence"/>
</dbReference>
<keyword evidence="3" id="KW-1185">Reference proteome</keyword>
<evidence type="ECO:0000313" key="2">
    <source>
        <dbReference type="EMBL" id="OCF37748.1"/>
    </source>
</evidence>
<sequence length="214" mass="24187">MRLIRILLPVSSLLAVVKAATFAGCTTSALPHNSNLSFQIPGLDSTTCREECATQGFDYSFSYYWKPDQLRYCACQFEEDFFASREELEPAYDGEECFREEAQVYYLNTDHSFTHCAYSISAEKSMNRAFFETPGQCYEHCSFSSGVYILPPSSGVRDELYECICQQKGLSEFGISSLCGSSDYRRFDKVLQQQGSSRTGGIVFQHSEDDFNSI</sequence>
<gene>
    <name evidence="2" type="ORF">I316_00875</name>
</gene>
<reference evidence="2 3" key="1">
    <citation type="submission" date="2013-07" db="EMBL/GenBank/DDBJ databases">
        <title>The Genome Sequence of Cryptococcus heveanensis BCC8398.</title>
        <authorList>
            <consortium name="The Broad Institute Genome Sequencing Platform"/>
            <person name="Cuomo C."/>
            <person name="Litvintseva A."/>
            <person name="Chen Y."/>
            <person name="Heitman J."/>
            <person name="Sun S."/>
            <person name="Springer D."/>
            <person name="Dromer F."/>
            <person name="Young S.K."/>
            <person name="Zeng Q."/>
            <person name="Gargeya S."/>
            <person name="Fitzgerald M."/>
            <person name="Abouelleil A."/>
            <person name="Alvarado L."/>
            <person name="Berlin A.M."/>
            <person name="Chapman S.B."/>
            <person name="Dewar J."/>
            <person name="Goldberg J."/>
            <person name="Griggs A."/>
            <person name="Gujja S."/>
            <person name="Hansen M."/>
            <person name="Howarth C."/>
            <person name="Imamovic A."/>
            <person name="Larimer J."/>
            <person name="McCowan C."/>
            <person name="Murphy C."/>
            <person name="Pearson M."/>
            <person name="Priest M."/>
            <person name="Roberts A."/>
            <person name="Saif S."/>
            <person name="Shea T."/>
            <person name="Sykes S."/>
            <person name="Wortman J."/>
            <person name="Nusbaum C."/>
            <person name="Birren B."/>
        </authorList>
    </citation>
    <scope>NUCLEOTIDE SEQUENCE [LARGE SCALE GENOMIC DNA]</scope>
    <source>
        <strain evidence="2 3">BCC8398</strain>
    </source>
</reference>
<protein>
    <recommendedName>
        <fullName evidence="4">WSC domain-containing protein</fullName>
    </recommendedName>
</protein>
<dbReference type="OrthoDB" id="2559793at2759"/>